<dbReference type="EC" id="2.7.7.65" evidence="1"/>
<dbReference type="Pfam" id="PF00990">
    <property type="entry name" value="GGDEF"/>
    <property type="match status" value="1"/>
</dbReference>
<evidence type="ECO:0000256" key="2">
    <source>
        <dbReference type="SAM" id="Phobius"/>
    </source>
</evidence>
<dbReference type="Proteomes" id="UP000809621">
    <property type="component" value="Unassembled WGS sequence"/>
</dbReference>
<accession>A0ABS2HI92</accession>
<protein>
    <recommendedName>
        <fullName evidence="1">diguanylate cyclase</fullName>
        <ecNumber evidence="1">2.7.7.65</ecNumber>
    </recommendedName>
</protein>
<dbReference type="SMART" id="SM00267">
    <property type="entry name" value="GGDEF"/>
    <property type="match status" value="1"/>
</dbReference>
<evidence type="ECO:0000256" key="1">
    <source>
        <dbReference type="ARBA" id="ARBA00012528"/>
    </source>
</evidence>
<dbReference type="Gene3D" id="3.30.70.270">
    <property type="match status" value="1"/>
</dbReference>
<dbReference type="EMBL" id="JAFEUM010000001">
    <property type="protein sequence ID" value="MBM7035562.1"/>
    <property type="molecule type" value="Genomic_DNA"/>
</dbReference>
<comment type="caution">
    <text evidence="4">The sequence shown here is derived from an EMBL/GenBank/DDBJ whole genome shotgun (WGS) entry which is preliminary data.</text>
</comment>
<name>A0ABS2HI92_9VIBR</name>
<keyword evidence="2" id="KW-0812">Transmembrane</keyword>
<evidence type="ECO:0000313" key="4">
    <source>
        <dbReference type="EMBL" id="MBM7035562.1"/>
    </source>
</evidence>
<dbReference type="InterPro" id="IPR029787">
    <property type="entry name" value="Nucleotide_cyclase"/>
</dbReference>
<keyword evidence="5" id="KW-1185">Reference proteome</keyword>
<dbReference type="PROSITE" id="PS50887">
    <property type="entry name" value="GGDEF"/>
    <property type="match status" value="1"/>
</dbReference>
<dbReference type="InterPro" id="IPR000160">
    <property type="entry name" value="GGDEF_dom"/>
</dbReference>
<organism evidence="4 5">
    <name type="scientific">Vibrio ulleungensis</name>
    <dbReference type="NCBI Taxonomy" id="2807619"/>
    <lineage>
        <taxon>Bacteria</taxon>
        <taxon>Pseudomonadati</taxon>
        <taxon>Pseudomonadota</taxon>
        <taxon>Gammaproteobacteria</taxon>
        <taxon>Vibrionales</taxon>
        <taxon>Vibrionaceae</taxon>
        <taxon>Vibrio</taxon>
    </lineage>
</organism>
<sequence>MASKLSKSSSFNFALILSSIGYFLFLATTGSYFVSSNLKEFEVITKEMDNHKQKIIMMGLLAESELAGLSDKDPQQVNESIVPSYQDHIYTLENTQLTIEEAVARKVMHRSIRHLSRFINNPSILLMYRSFSGEKYILQRPIDGFHLEKSLFSEERCVITHVCAKYAYTDQLADRIIVSGVYTDAITSRPVISISAPVVSSKTPLAAINNKDIVGEYIVDQYLDDDWLKDKTIEVEYEGRKKYIHIRYGHYWLSDIAFTSNYVADNMTTFVYSYPVSKLLSEHLVFFAIMFCTTFLLHLKVRESNVRKSQLDVAITSATVDELTGLYNRKIFTAQEFDIALSESGSAIIAIDGNRIKSINDQYGHHAGDEAIKHIASSMKSVFRKSDFLVRSGGDEFIAILPRCSRSRATQLADKLQSKVQSDSVTSHRFTVGIACGVTYKELHEPLDHALLRADERLYEHKSQLTQAQ</sequence>
<dbReference type="PANTHER" id="PTHR45138">
    <property type="entry name" value="REGULATORY COMPONENTS OF SENSORY TRANSDUCTION SYSTEM"/>
    <property type="match status" value="1"/>
</dbReference>
<dbReference type="SUPFAM" id="SSF55073">
    <property type="entry name" value="Nucleotide cyclase"/>
    <property type="match status" value="1"/>
</dbReference>
<evidence type="ECO:0000259" key="3">
    <source>
        <dbReference type="PROSITE" id="PS50887"/>
    </source>
</evidence>
<keyword evidence="2" id="KW-1133">Transmembrane helix</keyword>
<dbReference type="NCBIfam" id="TIGR00254">
    <property type="entry name" value="GGDEF"/>
    <property type="match status" value="1"/>
</dbReference>
<dbReference type="RefSeq" id="WP_205157154.1">
    <property type="nucleotide sequence ID" value="NZ_JAFEUM010000001.1"/>
</dbReference>
<proteinExistence type="predicted"/>
<dbReference type="InterPro" id="IPR050469">
    <property type="entry name" value="Diguanylate_Cyclase"/>
</dbReference>
<reference evidence="4 5" key="1">
    <citation type="submission" date="2021-02" db="EMBL/GenBank/DDBJ databases">
        <authorList>
            <person name="Park J.-S."/>
        </authorList>
    </citation>
    <scope>NUCLEOTIDE SEQUENCE [LARGE SCALE GENOMIC DNA]</scope>
    <source>
        <strain evidence="4 5">188UL20-2</strain>
    </source>
</reference>
<feature type="domain" description="GGDEF" evidence="3">
    <location>
        <begin position="344"/>
        <end position="469"/>
    </location>
</feature>
<keyword evidence="2" id="KW-0472">Membrane</keyword>
<feature type="transmembrane region" description="Helical" evidence="2">
    <location>
        <begin position="12"/>
        <end position="34"/>
    </location>
</feature>
<dbReference type="InterPro" id="IPR043128">
    <property type="entry name" value="Rev_trsase/Diguanyl_cyclase"/>
</dbReference>
<gene>
    <name evidence="4" type="ORF">JQC93_04000</name>
</gene>
<dbReference type="CDD" id="cd01949">
    <property type="entry name" value="GGDEF"/>
    <property type="match status" value="1"/>
</dbReference>
<dbReference type="PANTHER" id="PTHR45138:SF24">
    <property type="entry name" value="DIGUANYLATE CYCLASE DGCC-RELATED"/>
    <property type="match status" value="1"/>
</dbReference>
<evidence type="ECO:0000313" key="5">
    <source>
        <dbReference type="Proteomes" id="UP000809621"/>
    </source>
</evidence>